<sequence>MELTRRDAAAALAALGAGGVAAVAVGRTDDNAGQQADDIDEAAIRTTMVAAAEVVYPNAVSGVDEFVNAFLDSRLAGDRHAAAVNNAVAALNDRANSWYDDRFADLDADTRDAVLREMAVDTAEPRREGATRETVRYYVVNELLLALYSSPTGGELVGIENPQGYAGGIGSYQRGPTP</sequence>
<comment type="caution">
    <text evidence="1">The sequence shown here is derived from an EMBL/GenBank/DDBJ whole genome shotgun (WGS) entry which is preliminary data.</text>
</comment>
<dbReference type="OrthoDB" id="198474at2157"/>
<dbReference type="InterPro" id="IPR027056">
    <property type="entry name" value="Gluconate_2DH_su3"/>
</dbReference>
<gene>
    <name evidence="1" type="ORF">DM826_11425</name>
</gene>
<dbReference type="AlphaFoldDB" id="A0A3A6PLD0"/>
<accession>A0A3A6PLD0</accession>
<dbReference type="Pfam" id="PF13618">
    <property type="entry name" value="Gluconate_2-dh3"/>
    <property type="match status" value="1"/>
</dbReference>
<keyword evidence="2" id="KW-1185">Reference proteome</keyword>
<evidence type="ECO:0000313" key="1">
    <source>
        <dbReference type="EMBL" id="RJX42249.1"/>
    </source>
</evidence>
<reference evidence="1 2" key="1">
    <citation type="submission" date="2018-06" db="EMBL/GenBank/DDBJ databases">
        <title>Halonotius sp. F13-13 a new haloarchaeeon isolated from a solar saltern from Isla Cristina, Huelva, Spain.</title>
        <authorList>
            <person name="Duran-Viseras A."/>
            <person name="Sanchez-Porro C."/>
            <person name="Ventosa A."/>
        </authorList>
    </citation>
    <scope>NUCLEOTIDE SEQUENCE [LARGE SCALE GENOMIC DNA]</scope>
    <source>
        <strain evidence="1 2">F13-13</strain>
    </source>
</reference>
<proteinExistence type="predicted"/>
<dbReference type="EMBL" id="QKNY01000018">
    <property type="protein sequence ID" value="RJX42249.1"/>
    <property type="molecule type" value="Genomic_DNA"/>
</dbReference>
<dbReference type="RefSeq" id="WP_120103557.1">
    <property type="nucleotide sequence ID" value="NZ_QKNY01000018.1"/>
</dbReference>
<organism evidence="1 2">
    <name type="scientific">Halonotius aquaticus</name>
    <dbReference type="NCBI Taxonomy" id="2216978"/>
    <lineage>
        <taxon>Archaea</taxon>
        <taxon>Methanobacteriati</taxon>
        <taxon>Methanobacteriota</taxon>
        <taxon>Stenosarchaea group</taxon>
        <taxon>Halobacteria</taxon>
        <taxon>Halobacteriales</taxon>
        <taxon>Haloferacaceae</taxon>
        <taxon>Halonotius</taxon>
    </lineage>
</organism>
<protein>
    <submittedName>
        <fullName evidence="1">Gluconate 2-dehydrogenase subunit 3 family protein</fullName>
    </submittedName>
</protein>
<dbReference type="Proteomes" id="UP000276588">
    <property type="component" value="Unassembled WGS sequence"/>
</dbReference>
<evidence type="ECO:0000313" key="2">
    <source>
        <dbReference type="Proteomes" id="UP000276588"/>
    </source>
</evidence>
<name>A0A3A6PLD0_9EURY</name>